<evidence type="ECO:0000256" key="1">
    <source>
        <dbReference type="ARBA" id="ARBA00004370"/>
    </source>
</evidence>
<dbReference type="GeneTree" id="ENSGT00940000153527"/>
<feature type="domain" description="Ig-like" evidence="8">
    <location>
        <begin position="37"/>
        <end position="160"/>
    </location>
</feature>
<dbReference type="PANTHER" id="PTHR24100:SF71">
    <property type="entry name" value="MYELIN-OLIGODENDROCYTE GLYCOPROTEIN"/>
    <property type="match status" value="1"/>
</dbReference>
<sequence length="406" mass="45720">MEIVSSSGSFLSSFLIFLLLEKHTLASGRSIYFSLAPKGLSSGLSVEQFSVIGPTEPIRAWVGRTADLPCYLSPQKNAQSMKVIWFQSLEIVHHYEDGQDKFDNQSPKFQGRTELVKDAISRGNVTLRIWNITAADKGHYKCHFDDGLYQEEAGIELLVSGIMEIVSSSGSFLSSLLIIHLLETHTLASEQFSVIGPTERIRAWVGRTADLPCYLSPQKNAQAMKVIWFQSLEIVHHYEDGQDKFDDQSPKFQGRTELVKDAITRGNVTLRIWNITASDQGHYKCHFDDGLYQEEAGFELFVSAEAVFICWVSNARVNQGSTTTRWLPSQGLACLLKPLPRVRKLPHASCYWEPQVRPGCQVGVSGWRAALGGHDKPSIPKILLFSEHPIYPIYMYKIKIWSFFLS</sequence>
<evidence type="ECO:0000256" key="7">
    <source>
        <dbReference type="SAM" id="SignalP"/>
    </source>
</evidence>
<name>A0A5F8H814_MONDO</name>
<dbReference type="GO" id="GO:0050852">
    <property type="term" value="P:T cell receptor signaling pathway"/>
    <property type="evidence" value="ECO:0000318"/>
    <property type="project" value="GO_Central"/>
</dbReference>
<evidence type="ECO:0000256" key="3">
    <source>
        <dbReference type="ARBA" id="ARBA00022989"/>
    </source>
</evidence>
<feature type="domain" description="Ig-like" evidence="8">
    <location>
        <begin position="206"/>
        <end position="285"/>
    </location>
</feature>
<accession>A0A5F8H814</accession>
<dbReference type="Ensembl" id="ENSMODT00000054145.1">
    <property type="protein sequence ID" value="ENSMODP00000056103.1"/>
    <property type="gene ID" value="ENSMODG00000029705.2"/>
</dbReference>
<dbReference type="Bgee" id="ENSMODG00000029705">
    <property type="expression patterns" value="Expressed in blood and 10 other cell types or tissues"/>
</dbReference>
<dbReference type="GO" id="GO:0005102">
    <property type="term" value="F:signaling receptor binding"/>
    <property type="evidence" value="ECO:0000318"/>
    <property type="project" value="GO_Central"/>
</dbReference>
<dbReference type="Gene3D" id="2.60.40.10">
    <property type="entry name" value="Immunoglobulins"/>
    <property type="match status" value="2"/>
</dbReference>
<dbReference type="STRING" id="13616.ENSMODP00000056103"/>
<dbReference type="Proteomes" id="UP000002280">
    <property type="component" value="Chromosome 3"/>
</dbReference>
<reference evidence="9 10" key="1">
    <citation type="journal article" date="2007" name="Nature">
        <title>Genome of the marsupial Monodelphis domestica reveals innovation in non-coding sequences.</title>
        <authorList>
            <person name="Mikkelsen T.S."/>
            <person name="Wakefield M.J."/>
            <person name="Aken B."/>
            <person name="Amemiya C.T."/>
            <person name="Chang J.L."/>
            <person name="Duke S."/>
            <person name="Garber M."/>
            <person name="Gentles A.J."/>
            <person name="Goodstadt L."/>
            <person name="Heger A."/>
            <person name="Jurka J."/>
            <person name="Kamal M."/>
            <person name="Mauceli E."/>
            <person name="Searle S.M."/>
            <person name="Sharpe T."/>
            <person name="Baker M.L."/>
            <person name="Batzer M.A."/>
            <person name="Benos P.V."/>
            <person name="Belov K."/>
            <person name="Clamp M."/>
            <person name="Cook A."/>
            <person name="Cuff J."/>
            <person name="Das R."/>
            <person name="Davidow L."/>
            <person name="Deakin J.E."/>
            <person name="Fazzari M.J."/>
            <person name="Glass J.L."/>
            <person name="Grabherr M."/>
            <person name="Greally J.M."/>
            <person name="Gu W."/>
            <person name="Hore T.A."/>
            <person name="Huttley G.A."/>
            <person name="Kleber M."/>
            <person name="Jirtle R.L."/>
            <person name="Koina E."/>
            <person name="Lee J.T."/>
            <person name="Mahony S."/>
            <person name="Marra M.A."/>
            <person name="Miller R.D."/>
            <person name="Nicholls R.D."/>
            <person name="Oda M."/>
            <person name="Papenfuss A.T."/>
            <person name="Parra Z.E."/>
            <person name="Pollock D.D."/>
            <person name="Ray D.A."/>
            <person name="Schein J.E."/>
            <person name="Speed T.P."/>
            <person name="Thompson K."/>
            <person name="VandeBerg J.L."/>
            <person name="Wade C.M."/>
            <person name="Walker J.A."/>
            <person name="Waters P.D."/>
            <person name="Webber C."/>
            <person name="Weidman J.R."/>
            <person name="Xie X."/>
            <person name="Zody M.C."/>
            <person name="Baldwin J."/>
            <person name="Abdouelleil A."/>
            <person name="Abdulkadir J."/>
            <person name="Abebe A."/>
            <person name="Abera B."/>
            <person name="Abreu J."/>
            <person name="Acer S.C."/>
            <person name="Aftuck L."/>
            <person name="Alexander A."/>
            <person name="An P."/>
            <person name="Anderson E."/>
            <person name="Anderson S."/>
            <person name="Arachi H."/>
            <person name="Azer M."/>
            <person name="Bachantsang P."/>
            <person name="Barry A."/>
            <person name="Bayul T."/>
            <person name="Berlin A."/>
            <person name="Bessette D."/>
            <person name="Bloom T."/>
            <person name="Bloom T."/>
            <person name="Boguslavskiy L."/>
            <person name="Bonnet C."/>
            <person name="Boukhgalter B."/>
            <person name="Bourzgui I."/>
            <person name="Brown A."/>
            <person name="Cahill P."/>
            <person name="Channer S."/>
            <person name="Cheshatsang Y."/>
            <person name="Chuda L."/>
            <person name="Citroen M."/>
            <person name="Collymore A."/>
            <person name="Cooke P."/>
            <person name="Costello M."/>
            <person name="D'Aco K."/>
            <person name="Daza R."/>
            <person name="De Haan G."/>
            <person name="DeGray S."/>
            <person name="DeMaso C."/>
            <person name="Dhargay N."/>
            <person name="Dooley K."/>
            <person name="Dooley E."/>
            <person name="Doricent M."/>
            <person name="Dorje P."/>
            <person name="Dorjee K."/>
            <person name="Dupes A."/>
            <person name="Elong R."/>
            <person name="Falk J."/>
            <person name="Farina A."/>
            <person name="Faro S."/>
            <person name="Ferguson D."/>
            <person name="Fisher S."/>
            <person name="Foley C.D."/>
            <person name="Franke A."/>
            <person name="Friedrich D."/>
            <person name="Gadbois L."/>
            <person name="Gearin G."/>
            <person name="Gearin C.R."/>
            <person name="Giannoukos G."/>
            <person name="Goode T."/>
            <person name="Graham J."/>
            <person name="Grandbois E."/>
            <person name="Grewal S."/>
            <person name="Gyaltsen K."/>
            <person name="Hafez N."/>
            <person name="Hagos B."/>
            <person name="Hall J."/>
            <person name="Henson C."/>
            <person name="Hollinger A."/>
            <person name="Honan T."/>
            <person name="Huard M.D."/>
            <person name="Hughes L."/>
            <person name="Hurhula B."/>
            <person name="Husby M.E."/>
            <person name="Kamat A."/>
            <person name="Kanga B."/>
            <person name="Kashin S."/>
            <person name="Khazanovich D."/>
            <person name="Kisner P."/>
            <person name="Lance K."/>
            <person name="Lara M."/>
            <person name="Lee W."/>
            <person name="Lennon N."/>
            <person name="Letendre F."/>
            <person name="LeVine R."/>
            <person name="Lipovsky A."/>
            <person name="Liu X."/>
            <person name="Liu J."/>
            <person name="Liu S."/>
            <person name="Lokyitsang T."/>
            <person name="Lokyitsang Y."/>
            <person name="Lubonja R."/>
            <person name="Lui A."/>
            <person name="MacDonald P."/>
            <person name="Magnisalis V."/>
            <person name="Maru K."/>
            <person name="Matthews C."/>
            <person name="McCusker W."/>
            <person name="McDonough S."/>
            <person name="Mehta T."/>
            <person name="Meldrim J."/>
            <person name="Meneus L."/>
            <person name="Mihai O."/>
            <person name="Mihalev A."/>
            <person name="Mihova T."/>
            <person name="Mittelman R."/>
            <person name="Mlenga V."/>
            <person name="Montmayeur A."/>
            <person name="Mulrain L."/>
            <person name="Navidi A."/>
            <person name="Naylor J."/>
            <person name="Negash T."/>
            <person name="Nguyen T."/>
            <person name="Nguyen N."/>
            <person name="Nicol R."/>
            <person name="Norbu C."/>
            <person name="Norbu N."/>
            <person name="Novod N."/>
            <person name="O'Neill B."/>
            <person name="Osman S."/>
            <person name="Markiewicz E."/>
            <person name="Oyono O.L."/>
            <person name="Patti C."/>
            <person name="Phunkhang P."/>
            <person name="Pierre F."/>
            <person name="Priest M."/>
            <person name="Raghuraman S."/>
            <person name="Rege F."/>
            <person name="Reyes R."/>
            <person name="Rise C."/>
            <person name="Rogov P."/>
            <person name="Ross K."/>
            <person name="Ryan E."/>
            <person name="Settipalli S."/>
            <person name="Shea T."/>
            <person name="Sherpa N."/>
            <person name="Shi L."/>
            <person name="Shih D."/>
            <person name="Sparrow T."/>
            <person name="Spaulding J."/>
            <person name="Stalker J."/>
            <person name="Stange-Thomann N."/>
            <person name="Stavropoulos S."/>
            <person name="Stone C."/>
            <person name="Strader C."/>
            <person name="Tesfaye S."/>
            <person name="Thomson T."/>
            <person name="Thoulutsang Y."/>
            <person name="Thoulutsang D."/>
            <person name="Topham K."/>
            <person name="Topping I."/>
            <person name="Tsamla T."/>
            <person name="Vassiliev H."/>
            <person name="Vo A."/>
            <person name="Wangchuk T."/>
            <person name="Wangdi T."/>
            <person name="Weiand M."/>
            <person name="Wilkinson J."/>
            <person name="Wilson A."/>
            <person name="Yadav S."/>
            <person name="Young G."/>
            <person name="Yu Q."/>
            <person name="Zembek L."/>
            <person name="Zhong D."/>
            <person name="Zimmer A."/>
            <person name="Zwirko Z."/>
            <person name="Jaffe D.B."/>
            <person name="Alvarez P."/>
            <person name="Brockman W."/>
            <person name="Butler J."/>
            <person name="Chin C."/>
            <person name="Gnerre S."/>
            <person name="MacCallum I."/>
            <person name="Graves J.A."/>
            <person name="Ponting C.P."/>
            <person name="Breen M."/>
            <person name="Samollow P.B."/>
            <person name="Lander E.S."/>
            <person name="Lindblad-Toh K."/>
        </authorList>
    </citation>
    <scope>NUCLEOTIDE SEQUENCE [LARGE SCALE GENOMIC DNA]</scope>
</reference>
<dbReference type="PANTHER" id="PTHR24100">
    <property type="entry name" value="BUTYROPHILIN"/>
    <property type="match status" value="1"/>
</dbReference>
<dbReference type="InterPro" id="IPR013783">
    <property type="entry name" value="Ig-like_fold"/>
</dbReference>
<evidence type="ECO:0000256" key="6">
    <source>
        <dbReference type="ARBA" id="ARBA00023319"/>
    </source>
</evidence>
<feature type="chain" id="PRO_5023902077" evidence="7">
    <location>
        <begin position="27"/>
        <end position="406"/>
    </location>
</feature>
<dbReference type="GO" id="GO:0001817">
    <property type="term" value="P:regulation of cytokine production"/>
    <property type="evidence" value="ECO:0000318"/>
    <property type="project" value="GO_Central"/>
</dbReference>
<dbReference type="InParanoid" id="A0A5F8H814"/>
<comment type="subcellular location">
    <subcellularLocation>
        <location evidence="1">Membrane</location>
    </subcellularLocation>
</comment>
<dbReference type="InterPro" id="IPR007110">
    <property type="entry name" value="Ig-like_dom"/>
</dbReference>
<keyword evidence="6" id="KW-0393">Immunoglobulin domain</keyword>
<dbReference type="InterPro" id="IPR050504">
    <property type="entry name" value="IgSF_BTN/MOG"/>
</dbReference>
<dbReference type="CDD" id="cd05713">
    <property type="entry name" value="IgV_MOG_like"/>
    <property type="match status" value="2"/>
</dbReference>
<keyword evidence="10" id="KW-1185">Reference proteome</keyword>
<dbReference type="PROSITE" id="PS50835">
    <property type="entry name" value="IG_LIKE"/>
    <property type="match status" value="2"/>
</dbReference>
<dbReference type="InterPro" id="IPR013106">
    <property type="entry name" value="Ig_V-set"/>
</dbReference>
<proteinExistence type="predicted"/>
<evidence type="ECO:0000256" key="4">
    <source>
        <dbReference type="ARBA" id="ARBA00023136"/>
    </source>
</evidence>
<dbReference type="SUPFAM" id="SSF48726">
    <property type="entry name" value="Immunoglobulin"/>
    <property type="match status" value="2"/>
</dbReference>
<keyword evidence="5" id="KW-1015">Disulfide bond</keyword>
<evidence type="ECO:0000256" key="2">
    <source>
        <dbReference type="ARBA" id="ARBA00022692"/>
    </source>
</evidence>
<dbReference type="GO" id="GO:0009897">
    <property type="term" value="C:external side of plasma membrane"/>
    <property type="evidence" value="ECO:0000318"/>
    <property type="project" value="GO_Central"/>
</dbReference>
<keyword evidence="4" id="KW-0472">Membrane</keyword>
<evidence type="ECO:0000313" key="10">
    <source>
        <dbReference type="Proteomes" id="UP000002280"/>
    </source>
</evidence>
<keyword evidence="7" id="KW-0732">Signal</keyword>
<evidence type="ECO:0000256" key="5">
    <source>
        <dbReference type="ARBA" id="ARBA00023157"/>
    </source>
</evidence>
<protein>
    <submittedName>
        <fullName evidence="9">Myelin-oligodendrocyte glycoprotein-like</fullName>
    </submittedName>
</protein>
<dbReference type="AlphaFoldDB" id="A0A5F8H814"/>
<dbReference type="SMART" id="SM00409">
    <property type="entry name" value="IG"/>
    <property type="match status" value="2"/>
</dbReference>
<evidence type="ECO:0000259" key="8">
    <source>
        <dbReference type="PROSITE" id="PS50835"/>
    </source>
</evidence>
<reference evidence="9" key="2">
    <citation type="submission" date="2025-08" db="UniProtKB">
        <authorList>
            <consortium name="Ensembl"/>
        </authorList>
    </citation>
    <scope>IDENTIFICATION</scope>
</reference>
<evidence type="ECO:0000313" key="9">
    <source>
        <dbReference type="Ensembl" id="ENSMODP00000056103.1"/>
    </source>
</evidence>
<dbReference type="FunFam" id="2.60.40.10:FF:000183">
    <property type="entry name" value="Myelin-oligodendrocyte glycoprotein"/>
    <property type="match status" value="2"/>
</dbReference>
<reference evidence="9" key="3">
    <citation type="submission" date="2025-09" db="UniProtKB">
        <authorList>
            <consortium name="Ensembl"/>
        </authorList>
    </citation>
    <scope>IDENTIFICATION</scope>
</reference>
<keyword evidence="3" id="KW-1133">Transmembrane helix</keyword>
<dbReference type="InterPro" id="IPR036179">
    <property type="entry name" value="Ig-like_dom_sf"/>
</dbReference>
<dbReference type="SMART" id="SM00406">
    <property type="entry name" value="IGv"/>
    <property type="match status" value="2"/>
</dbReference>
<dbReference type="InterPro" id="IPR003599">
    <property type="entry name" value="Ig_sub"/>
</dbReference>
<feature type="signal peptide" evidence="7">
    <location>
        <begin position="1"/>
        <end position="26"/>
    </location>
</feature>
<organism evidence="9 10">
    <name type="scientific">Monodelphis domestica</name>
    <name type="common">Gray short-tailed opossum</name>
    <dbReference type="NCBI Taxonomy" id="13616"/>
    <lineage>
        <taxon>Eukaryota</taxon>
        <taxon>Metazoa</taxon>
        <taxon>Chordata</taxon>
        <taxon>Craniata</taxon>
        <taxon>Vertebrata</taxon>
        <taxon>Euteleostomi</taxon>
        <taxon>Mammalia</taxon>
        <taxon>Metatheria</taxon>
        <taxon>Didelphimorphia</taxon>
        <taxon>Didelphidae</taxon>
        <taxon>Monodelphis</taxon>
    </lineage>
</organism>
<keyword evidence="2" id="KW-0812">Transmembrane</keyword>
<dbReference type="Pfam" id="PF07686">
    <property type="entry name" value="V-set"/>
    <property type="match status" value="2"/>
</dbReference>